<dbReference type="GeneID" id="77808802"/>
<proteinExistence type="predicted"/>
<name>A0ABY7CF21_9BASI</name>
<evidence type="ECO:0000313" key="1">
    <source>
        <dbReference type="EMBL" id="WAQ83523.1"/>
    </source>
</evidence>
<sequence length="95" mass="10583">MQPPVSLKYYINSTSRIPLMLILMGLIIEPMTFPNQVNRNGQGLGSFSSQLTGACQPVFYSLNQTVGGGLHCETPSKKYESIRFFDFCRSIAEIC</sequence>
<keyword evidence="2" id="KW-1185">Reference proteome</keyword>
<protein>
    <submittedName>
        <fullName evidence="1">Uncharacterized protein</fullName>
    </submittedName>
</protein>
<dbReference type="Proteomes" id="UP001164743">
    <property type="component" value="Chromosome 3A"/>
</dbReference>
<dbReference type="RefSeq" id="XP_053019078.1">
    <property type="nucleotide sequence ID" value="XM_053167907.1"/>
</dbReference>
<organism evidence="1 2">
    <name type="scientific">Puccinia triticina</name>
    <dbReference type="NCBI Taxonomy" id="208348"/>
    <lineage>
        <taxon>Eukaryota</taxon>
        <taxon>Fungi</taxon>
        <taxon>Dikarya</taxon>
        <taxon>Basidiomycota</taxon>
        <taxon>Pucciniomycotina</taxon>
        <taxon>Pucciniomycetes</taxon>
        <taxon>Pucciniales</taxon>
        <taxon>Pucciniaceae</taxon>
        <taxon>Puccinia</taxon>
    </lineage>
</organism>
<gene>
    <name evidence="1" type="ORF">PtA15_3A894</name>
</gene>
<dbReference type="EMBL" id="CP110423">
    <property type="protein sequence ID" value="WAQ83523.1"/>
    <property type="molecule type" value="Genomic_DNA"/>
</dbReference>
<accession>A0ABY7CF21</accession>
<evidence type="ECO:0000313" key="2">
    <source>
        <dbReference type="Proteomes" id="UP001164743"/>
    </source>
</evidence>
<reference evidence="1" key="1">
    <citation type="submission" date="2022-10" db="EMBL/GenBank/DDBJ databases">
        <title>Puccinia triticina Genome sequencing and assembly.</title>
        <authorList>
            <person name="Li C."/>
        </authorList>
    </citation>
    <scope>NUCLEOTIDE SEQUENCE</scope>
    <source>
        <strain evidence="1">Pt15</strain>
    </source>
</reference>